<proteinExistence type="predicted"/>
<evidence type="ECO:0000256" key="1">
    <source>
        <dbReference type="SAM" id="MobiDB-lite"/>
    </source>
</evidence>
<dbReference type="InterPro" id="IPR011047">
    <property type="entry name" value="Quinoprotein_ADH-like_sf"/>
</dbReference>
<reference evidence="2" key="1">
    <citation type="submission" date="2021-01" db="EMBL/GenBank/DDBJ databases">
        <authorList>
            <person name="Corre E."/>
            <person name="Pelletier E."/>
            <person name="Niang G."/>
            <person name="Scheremetjew M."/>
            <person name="Finn R."/>
            <person name="Kale V."/>
            <person name="Holt S."/>
            <person name="Cochrane G."/>
            <person name="Meng A."/>
            <person name="Brown T."/>
            <person name="Cohen L."/>
        </authorList>
    </citation>
    <scope>NUCLEOTIDE SEQUENCE</scope>
    <source>
        <strain evidence="2">308</strain>
    </source>
</reference>
<evidence type="ECO:0000313" key="2">
    <source>
        <dbReference type="EMBL" id="CAD8903915.1"/>
    </source>
</evidence>
<name>A0A7S1C257_9STRA</name>
<accession>A0A7S1C257</accession>
<feature type="compositionally biased region" description="Pro residues" evidence="1">
    <location>
        <begin position="212"/>
        <end position="225"/>
    </location>
</feature>
<evidence type="ECO:0008006" key="3">
    <source>
        <dbReference type="Google" id="ProtNLM"/>
    </source>
</evidence>
<dbReference type="InterPro" id="IPR015943">
    <property type="entry name" value="WD40/YVTN_repeat-like_dom_sf"/>
</dbReference>
<feature type="compositionally biased region" description="Polar residues" evidence="1">
    <location>
        <begin position="199"/>
        <end position="208"/>
    </location>
</feature>
<feature type="region of interest" description="Disordered" evidence="1">
    <location>
        <begin position="402"/>
        <end position="427"/>
    </location>
</feature>
<sequence length="427" mass="46543">MAFEVTYHQQGRWSMAEEVEPAFSKHGDVMFLGAGGAKMHAFQRNNQGEFQGEPTWTTQLDMWDGDPTEPIPYTPTLNHHYSILYVTSPSSSFSALNFTNGTLLWTYYSDASSSFGPVLLSPDGTSIYTVERETGTVIALDALWGDLLWTHRTSGMYDVEAPPLLSPDGRMLSVTDIFGTVAEIYVDDAIQTLAPSVRPTVTPQPTMGPTSDPTPEPTHPTPSPSHVPSVAPTVTAAPSALLKVEMYPFALHLWFEITDDTHGENGDEIVDTNSWGNMQQPKNVIDLSELIETTERHLSSYLMNYTEGSLLYVMLQNTAARTQHLSRRNLLWTENATQEENLVTLHRITVEFNASATFRPSLPFSVEGLGLGTTAAFAGGDVPYGDGGDVTSPGRAYLRALQTSGGGASPLSSKRNRSSSVPCTESP</sequence>
<feature type="region of interest" description="Disordered" evidence="1">
    <location>
        <begin position="196"/>
        <end position="231"/>
    </location>
</feature>
<protein>
    <recommendedName>
        <fullName evidence="3">Bulb-type lectin domain-containing protein</fullName>
    </recommendedName>
</protein>
<organism evidence="2">
    <name type="scientific">Corethron hystrix</name>
    <dbReference type="NCBI Taxonomy" id="216773"/>
    <lineage>
        <taxon>Eukaryota</taxon>
        <taxon>Sar</taxon>
        <taxon>Stramenopiles</taxon>
        <taxon>Ochrophyta</taxon>
        <taxon>Bacillariophyta</taxon>
        <taxon>Coscinodiscophyceae</taxon>
        <taxon>Corethrophycidae</taxon>
        <taxon>Corethrales</taxon>
        <taxon>Corethraceae</taxon>
        <taxon>Corethron</taxon>
    </lineage>
</organism>
<dbReference type="EMBL" id="HBFR01042587">
    <property type="protein sequence ID" value="CAD8903915.1"/>
    <property type="molecule type" value="Transcribed_RNA"/>
</dbReference>
<dbReference type="Gene3D" id="2.130.10.10">
    <property type="entry name" value="YVTN repeat-like/Quinoprotein amine dehydrogenase"/>
    <property type="match status" value="1"/>
</dbReference>
<gene>
    <name evidence="2" type="ORF">CHYS00102_LOCUS31135</name>
</gene>
<dbReference type="SUPFAM" id="SSF50998">
    <property type="entry name" value="Quinoprotein alcohol dehydrogenase-like"/>
    <property type="match status" value="1"/>
</dbReference>
<dbReference type="AlphaFoldDB" id="A0A7S1C257"/>